<dbReference type="InParanoid" id="A0A7N6BRA7"/>
<dbReference type="GeneTree" id="ENSGT00390000012710"/>
<dbReference type="GO" id="GO:0001913">
    <property type="term" value="P:T cell mediated cytotoxicity"/>
    <property type="evidence" value="ECO:0007669"/>
    <property type="project" value="TreeGrafter"/>
</dbReference>
<organism evidence="3 4">
    <name type="scientific">Anabas testudineus</name>
    <name type="common">Climbing perch</name>
    <name type="synonym">Anthias testudineus</name>
    <dbReference type="NCBI Taxonomy" id="64144"/>
    <lineage>
        <taxon>Eukaryota</taxon>
        <taxon>Metazoa</taxon>
        <taxon>Chordata</taxon>
        <taxon>Craniata</taxon>
        <taxon>Vertebrata</taxon>
        <taxon>Euteleostomi</taxon>
        <taxon>Actinopterygii</taxon>
        <taxon>Neopterygii</taxon>
        <taxon>Teleostei</taxon>
        <taxon>Neoteleostei</taxon>
        <taxon>Acanthomorphata</taxon>
        <taxon>Anabantaria</taxon>
        <taxon>Anabantiformes</taxon>
        <taxon>Anabantoidei</taxon>
        <taxon>Anabantidae</taxon>
        <taxon>Anabas</taxon>
    </lineage>
</organism>
<accession>A0A7N6BRA7</accession>
<dbReference type="InterPro" id="IPR000008">
    <property type="entry name" value="C2_dom"/>
</dbReference>
<dbReference type="InterPro" id="IPR052784">
    <property type="entry name" value="Perforin-1_pore-forming"/>
</dbReference>
<dbReference type="Gene3D" id="2.60.40.150">
    <property type="entry name" value="C2 domain"/>
    <property type="match status" value="1"/>
</dbReference>
<name>A0A7N6BRA7_ANATE</name>
<evidence type="ECO:0000313" key="4">
    <source>
        <dbReference type="Proteomes" id="UP000265040"/>
    </source>
</evidence>
<dbReference type="PROSITE" id="PS50004">
    <property type="entry name" value="C2"/>
    <property type="match status" value="1"/>
</dbReference>
<dbReference type="InterPro" id="IPR035892">
    <property type="entry name" value="C2_domain_sf"/>
</dbReference>
<dbReference type="PANTHER" id="PTHR46096">
    <property type="entry name" value="PERFORIN-1"/>
    <property type="match status" value="1"/>
</dbReference>
<evidence type="ECO:0000256" key="1">
    <source>
        <dbReference type="ARBA" id="ARBA00022729"/>
    </source>
</evidence>
<dbReference type="Ensembl" id="ENSATET00000073133.1">
    <property type="protein sequence ID" value="ENSATEP00000066689.1"/>
    <property type="gene ID" value="ENSATEG00000025282.1"/>
</dbReference>
<keyword evidence="1" id="KW-0732">Signal</keyword>
<evidence type="ECO:0000313" key="3">
    <source>
        <dbReference type="Ensembl" id="ENSATEP00000066689.1"/>
    </source>
</evidence>
<protein>
    <recommendedName>
        <fullName evidence="2">C2 domain-containing protein</fullName>
    </recommendedName>
</protein>
<reference evidence="3" key="3">
    <citation type="submission" date="2025-09" db="UniProtKB">
        <authorList>
            <consortium name="Ensembl"/>
        </authorList>
    </citation>
    <scope>IDENTIFICATION</scope>
</reference>
<dbReference type="GO" id="GO:0051607">
    <property type="term" value="P:defense response to virus"/>
    <property type="evidence" value="ECO:0007669"/>
    <property type="project" value="TreeGrafter"/>
</dbReference>
<dbReference type="GO" id="GO:0022829">
    <property type="term" value="F:wide pore channel activity"/>
    <property type="evidence" value="ECO:0007669"/>
    <property type="project" value="TreeGrafter"/>
</dbReference>
<dbReference type="SUPFAM" id="SSF49562">
    <property type="entry name" value="C2 domain (Calcium/lipid-binding domain, CaLB)"/>
    <property type="match status" value="1"/>
</dbReference>
<proteinExistence type="predicted"/>
<dbReference type="FunCoup" id="A0A7N6BRA7">
    <property type="interactions" value="1"/>
</dbReference>
<dbReference type="Pfam" id="PF00168">
    <property type="entry name" value="C2"/>
    <property type="match status" value="1"/>
</dbReference>
<dbReference type="GO" id="GO:0001771">
    <property type="term" value="P:immunological synapse formation"/>
    <property type="evidence" value="ECO:0007669"/>
    <property type="project" value="TreeGrafter"/>
</dbReference>
<evidence type="ECO:0000259" key="2">
    <source>
        <dbReference type="PROSITE" id="PS50004"/>
    </source>
</evidence>
<dbReference type="Proteomes" id="UP000265040">
    <property type="component" value="Chromosome 18"/>
</dbReference>
<dbReference type="AlphaFoldDB" id="A0A7N6BRA7"/>
<reference evidence="3" key="1">
    <citation type="submission" date="2021-04" db="EMBL/GenBank/DDBJ databases">
        <authorList>
            <consortium name="Wellcome Sanger Institute Data Sharing"/>
        </authorList>
    </citation>
    <scope>NUCLEOTIDE SEQUENCE [LARGE SCALE GENOMIC DNA]</scope>
</reference>
<dbReference type="PANTHER" id="PTHR46096:SF3">
    <property type="entry name" value="PERFORIN-1"/>
    <property type="match status" value="1"/>
</dbReference>
<reference evidence="3" key="2">
    <citation type="submission" date="2025-08" db="UniProtKB">
        <authorList>
            <consortium name="Ensembl"/>
        </authorList>
    </citation>
    <scope>IDENTIFICATION</scope>
</reference>
<keyword evidence="4" id="KW-1185">Reference proteome</keyword>
<sequence>MMLDFLTVYNMRASGLPSSGLTKPDGFVKVYCNSVFMGQTAVVKNNANPVWGNEFSYSKASVNDLLRLEIYDEDIGSHDLLGICKGNLKRGTYSSSCSLSKGGTLRFTYRLG</sequence>
<feature type="domain" description="C2" evidence="2">
    <location>
        <begin position="1"/>
        <end position="101"/>
    </location>
</feature>
<dbReference type="OrthoDB" id="73919at2759"/>
<dbReference type="GO" id="GO:0016020">
    <property type="term" value="C:membrane"/>
    <property type="evidence" value="ECO:0007669"/>
    <property type="project" value="TreeGrafter"/>
</dbReference>
<dbReference type="SMART" id="SM00239">
    <property type="entry name" value="C2"/>
    <property type="match status" value="1"/>
</dbReference>